<feature type="compositionally biased region" description="Polar residues" evidence="1">
    <location>
        <begin position="82"/>
        <end position="96"/>
    </location>
</feature>
<feature type="compositionally biased region" description="Basic and acidic residues" evidence="1">
    <location>
        <begin position="309"/>
        <end position="318"/>
    </location>
</feature>
<feature type="region of interest" description="Disordered" evidence="1">
    <location>
        <begin position="1"/>
        <end position="124"/>
    </location>
</feature>
<dbReference type="Proteomes" id="UP000799538">
    <property type="component" value="Unassembled WGS sequence"/>
</dbReference>
<feature type="compositionally biased region" description="Low complexity" evidence="1">
    <location>
        <begin position="1"/>
        <end position="41"/>
    </location>
</feature>
<dbReference type="AlphaFoldDB" id="A0A6A6G1G5"/>
<organism evidence="2 3">
    <name type="scientific">Elsinoe ampelina</name>
    <dbReference type="NCBI Taxonomy" id="302913"/>
    <lineage>
        <taxon>Eukaryota</taxon>
        <taxon>Fungi</taxon>
        <taxon>Dikarya</taxon>
        <taxon>Ascomycota</taxon>
        <taxon>Pezizomycotina</taxon>
        <taxon>Dothideomycetes</taxon>
        <taxon>Dothideomycetidae</taxon>
        <taxon>Myriangiales</taxon>
        <taxon>Elsinoaceae</taxon>
        <taxon>Elsinoe</taxon>
    </lineage>
</organism>
<reference evidence="3" key="1">
    <citation type="journal article" date="2020" name="Stud. Mycol.">
        <title>101 Dothideomycetes genomes: A test case for predicting lifestyles and emergence of pathogens.</title>
        <authorList>
            <person name="Haridas S."/>
            <person name="Albert R."/>
            <person name="Binder M."/>
            <person name="Bloem J."/>
            <person name="LaButti K."/>
            <person name="Salamov A."/>
            <person name="Andreopoulos B."/>
            <person name="Baker S."/>
            <person name="Barry K."/>
            <person name="Bills G."/>
            <person name="Bluhm B."/>
            <person name="Cannon C."/>
            <person name="Castanera R."/>
            <person name="Culley D."/>
            <person name="Daum C."/>
            <person name="Ezra D."/>
            <person name="Gonzalez J."/>
            <person name="Henrissat B."/>
            <person name="Kuo A."/>
            <person name="Liang C."/>
            <person name="Lipzen A."/>
            <person name="Lutzoni F."/>
            <person name="Magnuson J."/>
            <person name="Mondo S."/>
            <person name="Nolan M."/>
            <person name="Ohm R."/>
            <person name="Pangilinan J."/>
            <person name="Park H.-J."/>
            <person name="Ramirez L."/>
            <person name="Alfaro M."/>
            <person name="Sun H."/>
            <person name="Tritt A."/>
            <person name="Yoshinaga Y."/>
            <person name="Zwiers L.-H."/>
            <person name="Turgeon B."/>
            <person name="Goodwin S."/>
            <person name="Spatafora J."/>
            <person name="Crous P."/>
            <person name="Grigoriev I."/>
        </authorList>
    </citation>
    <scope>NUCLEOTIDE SEQUENCE [LARGE SCALE GENOMIC DNA]</scope>
    <source>
        <strain evidence="3">CECT 20119</strain>
    </source>
</reference>
<evidence type="ECO:0000313" key="2">
    <source>
        <dbReference type="EMBL" id="KAF2219572.1"/>
    </source>
</evidence>
<evidence type="ECO:0000256" key="1">
    <source>
        <dbReference type="SAM" id="MobiDB-lite"/>
    </source>
</evidence>
<dbReference type="OrthoDB" id="10444798at2759"/>
<name>A0A6A6G1G5_9PEZI</name>
<feature type="region of interest" description="Disordered" evidence="1">
    <location>
        <begin position="309"/>
        <end position="356"/>
    </location>
</feature>
<gene>
    <name evidence="2" type="ORF">BDZ85DRAFT_285409</name>
</gene>
<feature type="compositionally biased region" description="Polar residues" evidence="1">
    <location>
        <begin position="108"/>
        <end position="123"/>
    </location>
</feature>
<dbReference type="EMBL" id="ML992516">
    <property type="protein sequence ID" value="KAF2219572.1"/>
    <property type="molecule type" value="Genomic_DNA"/>
</dbReference>
<evidence type="ECO:0000313" key="3">
    <source>
        <dbReference type="Proteomes" id="UP000799538"/>
    </source>
</evidence>
<keyword evidence="3" id="KW-1185">Reference proteome</keyword>
<accession>A0A6A6G1G5</accession>
<proteinExistence type="predicted"/>
<sequence length="385" mass="41102">MIPIPSGSSASREPSSSQDDATTSDATTTTPPTTTTNSTTAVDSRTARGPVFTYEAMMASATSKRTPPESSPRLTRAAAISSGVSSNTATSRTSPVLTLDKLKESSGPYKTSSTISPNSSRKQAPSIDTFDYPLPAPAFVPTHLPPHSFRYQLHAGDPVPFSTENWADDTAYQCRPDGRPTAHTSLHQLRAKLYELYIGGHTIDESYQTLDGLAANITEVLNLLQTEVIEQTIEREVEHGGHQALVEASDFGSGAFDVMAEFRDQEAEEKARLERELEKVKEDNLLLGCIIGAWREVAEGRAEELGRLKKEGKGKEEQEGGGIGNEEEKEKANDAGQPSVVGNGGKEGEEDSDLNAMLMAALAGDCNASGDAAAEEEQDGQVGAK</sequence>
<protein>
    <submittedName>
        <fullName evidence="2">Uncharacterized protein</fullName>
    </submittedName>
</protein>